<proteinExistence type="predicted"/>
<feature type="region of interest" description="Disordered" evidence="2">
    <location>
        <begin position="1"/>
        <end position="40"/>
    </location>
</feature>
<sequence length="275" mass="30398">MADAYSEMRDRALRRTASEIRRSLNLPSPPPSPTLDENVRPADLGIPAIYLDSNGDILPAWRRTPIEVLKTAPPFRSWGPHRPEDAAGPARTVTAIRSTRNASNSASTSALAAAPAPAPQIARAPRILQPAPQPVEAVPPPPPPPPFEGYRVPRLHPLTERSLYNDAARPPILASPKPHHVCGICLSVKSHPVSYPCGHGHCYVCIRLWLEKAWTCPQCTQQMYMPPFRHYGEEDSITFDYPFWVDDSRVSYSFDGLDFPAAPPRRIVLDLTDAP</sequence>
<evidence type="ECO:0000256" key="1">
    <source>
        <dbReference type="PROSITE-ProRule" id="PRU00175"/>
    </source>
</evidence>
<dbReference type="GO" id="GO:0008270">
    <property type="term" value="F:zinc ion binding"/>
    <property type="evidence" value="ECO:0007669"/>
    <property type="project" value="UniProtKB-KW"/>
</dbReference>
<keyword evidence="1" id="KW-0862">Zinc</keyword>
<dbReference type="Proteomes" id="UP001362999">
    <property type="component" value="Unassembled WGS sequence"/>
</dbReference>
<feature type="region of interest" description="Disordered" evidence="2">
    <location>
        <begin position="132"/>
        <end position="151"/>
    </location>
</feature>
<organism evidence="4 5">
    <name type="scientific">Favolaschia claudopus</name>
    <dbReference type="NCBI Taxonomy" id="2862362"/>
    <lineage>
        <taxon>Eukaryota</taxon>
        <taxon>Fungi</taxon>
        <taxon>Dikarya</taxon>
        <taxon>Basidiomycota</taxon>
        <taxon>Agaricomycotina</taxon>
        <taxon>Agaricomycetes</taxon>
        <taxon>Agaricomycetidae</taxon>
        <taxon>Agaricales</taxon>
        <taxon>Marasmiineae</taxon>
        <taxon>Mycenaceae</taxon>
        <taxon>Favolaschia</taxon>
    </lineage>
</organism>
<keyword evidence="1" id="KW-0479">Metal-binding</keyword>
<name>A0AAW0DGH4_9AGAR</name>
<dbReference type="SMART" id="SM00184">
    <property type="entry name" value="RING"/>
    <property type="match status" value="1"/>
</dbReference>
<dbReference type="EMBL" id="JAWWNJ010000008">
    <property type="protein sequence ID" value="KAK7050390.1"/>
    <property type="molecule type" value="Genomic_DNA"/>
</dbReference>
<feature type="compositionally biased region" description="Basic and acidic residues" evidence="2">
    <location>
        <begin position="1"/>
        <end position="22"/>
    </location>
</feature>
<protein>
    <recommendedName>
        <fullName evidence="3">RING-type domain-containing protein</fullName>
    </recommendedName>
</protein>
<keyword evidence="5" id="KW-1185">Reference proteome</keyword>
<comment type="caution">
    <text evidence="4">The sequence shown here is derived from an EMBL/GenBank/DDBJ whole genome shotgun (WGS) entry which is preliminary data.</text>
</comment>
<evidence type="ECO:0000259" key="3">
    <source>
        <dbReference type="PROSITE" id="PS50089"/>
    </source>
</evidence>
<dbReference type="CDD" id="cd16449">
    <property type="entry name" value="RING-HC"/>
    <property type="match status" value="1"/>
</dbReference>
<evidence type="ECO:0000313" key="5">
    <source>
        <dbReference type="Proteomes" id="UP001362999"/>
    </source>
</evidence>
<dbReference type="Gene3D" id="3.30.40.10">
    <property type="entry name" value="Zinc/RING finger domain, C3HC4 (zinc finger)"/>
    <property type="match status" value="1"/>
</dbReference>
<reference evidence="4 5" key="1">
    <citation type="journal article" date="2024" name="J Genomics">
        <title>Draft genome sequencing and assembly of Favolaschia claudopus CIRM-BRFM 2984 isolated from oak limbs.</title>
        <authorList>
            <person name="Navarro D."/>
            <person name="Drula E."/>
            <person name="Chaduli D."/>
            <person name="Cazenave R."/>
            <person name="Ahrendt S."/>
            <person name="Wang J."/>
            <person name="Lipzen A."/>
            <person name="Daum C."/>
            <person name="Barry K."/>
            <person name="Grigoriev I.V."/>
            <person name="Favel A."/>
            <person name="Rosso M.N."/>
            <person name="Martin F."/>
        </authorList>
    </citation>
    <scope>NUCLEOTIDE SEQUENCE [LARGE SCALE GENOMIC DNA]</scope>
    <source>
        <strain evidence="4 5">CIRM-BRFM 2984</strain>
    </source>
</reference>
<dbReference type="AlphaFoldDB" id="A0AAW0DGH4"/>
<keyword evidence="1" id="KW-0863">Zinc-finger</keyword>
<accession>A0AAW0DGH4</accession>
<gene>
    <name evidence="4" type="ORF">R3P38DRAFT_3173739</name>
</gene>
<feature type="domain" description="RING-type" evidence="3">
    <location>
        <begin position="182"/>
        <end position="220"/>
    </location>
</feature>
<dbReference type="InterPro" id="IPR013083">
    <property type="entry name" value="Znf_RING/FYVE/PHD"/>
</dbReference>
<evidence type="ECO:0000313" key="4">
    <source>
        <dbReference type="EMBL" id="KAK7050390.1"/>
    </source>
</evidence>
<dbReference type="PROSITE" id="PS50089">
    <property type="entry name" value="ZF_RING_2"/>
    <property type="match status" value="1"/>
</dbReference>
<evidence type="ECO:0000256" key="2">
    <source>
        <dbReference type="SAM" id="MobiDB-lite"/>
    </source>
</evidence>
<feature type="compositionally biased region" description="Pro residues" evidence="2">
    <location>
        <begin position="132"/>
        <end position="147"/>
    </location>
</feature>
<dbReference type="SUPFAM" id="SSF57850">
    <property type="entry name" value="RING/U-box"/>
    <property type="match status" value="1"/>
</dbReference>
<dbReference type="Pfam" id="PF13923">
    <property type="entry name" value="zf-C3HC4_2"/>
    <property type="match status" value="1"/>
</dbReference>
<dbReference type="InterPro" id="IPR001841">
    <property type="entry name" value="Znf_RING"/>
</dbReference>